<dbReference type="Proteomes" id="UP001341840">
    <property type="component" value="Unassembled WGS sequence"/>
</dbReference>
<dbReference type="EMBL" id="JASCZI010211824">
    <property type="protein sequence ID" value="MED6196955.1"/>
    <property type="molecule type" value="Genomic_DNA"/>
</dbReference>
<comment type="caution">
    <text evidence="1">The sequence shown here is derived from an EMBL/GenBank/DDBJ whole genome shotgun (WGS) entry which is preliminary data.</text>
</comment>
<sequence>MMWEAAKSGGVREKVVSENGDLASVYRSRVGALMHQCKRFAKVGCLRKDDFTNFMEMITKHTLDLEAKNELCGSLEWVQLMAQQKTALNIESRIRKGFVRRGQGRETMQLRERLKRVQKDANAVYVAN</sequence>
<name>A0ABU6XJB8_9FABA</name>
<proteinExistence type="predicted"/>
<organism evidence="1 2">
    <name type="scientific">Stylosanthes scabra</name>
    <dbReference type="NCBI Taxonomy" id="79078"/>
    <lineage>
        <taxon>Eukaryota</taxon>
        <taxon>Viridiplantae</taxon>
        <taxon>Streptophyta</taxon>
        <taxon>Embryophyta</taxon>
        <taxon>Tracheophyta</taxon>
        <taxon>Spermatophyta</taxon>
        <taxon>Magnoliopsida</taxon>
        <taxon>eudicotyledons</taxon>
        <taxon>Gunneridae</taxon>
        <taxon>Pentapetalae</taxon>
        <taxon>rosids</taxon>
        <taxon>fabids</taxon>
        <taxon>Fabales</taxon>
        <taxon>Fabaceae</taxon>
        <taxon>Papilionoideae</taxon>
        <taxon>50 kb inversion clade</taxon>
        <taxon>dalbergioids sensu lato</taxon>
        <taxon>Dalbergieae</taxon>
        <taxon>Pterocarpus clade</taxon>
        <taxon>Stylosanthes</taxon>
    </lineage>
</organism>
<evidence type="ECO:0000313" key="2">
    <source>
        <dbReference type="Proteomes" id="UP001341840"/>
    </source>
</evidence>
<gene>
    <name evidence="1" type="ORF">PIB30_052143</name>
</gene>
<reference evidence="1 2" key="1">
    <citation type="journal article" date="2023" name="Plants (Basel)">
        <title>Bridging the Gap: Combining Genomics and Transcriptomics Approaches to Understand Stylosanthes scabra, an Orphan Legume from the Brazilian Caatinga.</title>
        <authorList>
            <person name="Ferreira-Neto J.R.C."/>
            <person name="da Silva M.D."/>
            <person name="Binneck E."/>
            <person name="de Melo N.F."/>
            <person name="da Silva R.H."/>
            <person name="de Melo A.L.T.M."/>
            <person name="Pandolfi V."/>
            <person name="Bustamante F.O."/>
            <person name="Brasileiro-Vidal A.C."/>
            <person name="Benko-Iseppon A.M."/>
        </authorList>
    </citation>
    <scope>NUCLEOTIDE SEQUENCE [LARGE SCALE GENOMIC DNA]</scope>
    <source>
        <tissue evidence="1">Leaves</tissue>
    </source>
</reference>
<protein>
    <submittedName>
        <fullName evidence="1">Uncharacterized protein</fullName>
    </submittedName>
</protein>
<accession>A0ABU6XJB8</accession>
<keyword evidence="2" id="KW-1185">Reference proteome</keyword>
<evidence type="ECO:0000313" key="1">
    <source>
        <dbReference type="EMBL" id="MED6196955.1"/>
    </source>
</evidence>